<keyword evidence="2" id="KW-1185">Reference proteome</keyword>
<reference evidence="1 2" key="1">
    <citation type="submission" date="2015-12" db="EMBL/GenBank/DDBJ databases">
        <title>Genome sequence of Mucilaginibacter gotjawali.</title>
        <authorList>
            <person name="Lee J.S."/>
            <person name="Lee K.C."/>
            <person name="Kim K.K."/>
            <person name="Lee B.W."/>
        </authorList>
    </citation>
    <scope>NUCLEOTIDE SEQUENCE [LARGE SCALE GENOMIC DNA]</scope>
    <source>
        <strain evidence="1 2">SA3-7</strain>
    </source>
</reference>
<dbReference type="EMBL" id="AP017313">
    <property type="protein sequence ID" value="BAU55654.1"/>
    <property type="molecule type" value="Genomic_DNA"/>
</dbReference>
<organism evidence="1 2">
    <name type="scientific">Mucilaginibacter gotjawali</name>
    <dbReference type="NCBI Taxonomy" id="1550579"/>
    <lineage>
        <taxon>Bacteria</taxon>
        <taxon>Pseudomonadati</taxon>
        <taxon>Bacteroidota</taxon>
        <taxon>Sphingobacteriia</taxon>
        <taxon>Sphingobacteriales</taxon>
        <taxon>Sphingobacteriaceae</taxon>
        <taxon>Mucilaginibacter</taxon>
    </lineage>
</organism>
<evidence type="ECO:0000313" key="2">
    <source>
        <dbReference type="Proteomes" id="UP000218263"/>
    </source>
</evidence>
<evidence type="ECO:0000313" key="1">
    <source>
        <dbReference type="EMBL" id="BAU55654.1"/>
    </source>
</evidence>
<sequence>MTHTSFNNVLLGDKVELFDQLCCINNNTPLIISEIFEEIRNYDSSMFSFWEEAGLQSKIITYLLHYTIPFYELLESEGKNNVGLLTTQLLSCLAWRTFDNCIDGHESNKVAHLNSIQTCMHLIDYAQFKNLNSTISQVKGHYNVMLEQAIQEAINPIELDHIWKRCSIFLYAPETFATLNETNITTYKNFINYTGLAHDLTDLVSDISGGAISLPIFWMREANEYNWINVKVMKSVYQKARDSVKHVEDYFRQNDIEHKFPMLNHLLKQSSSILNS</sequence>
<proteinExistence type="predicted"/>
<dbReference type="Proteomes" id="UP000218263">
    <property type="component" value="Chromosome"/>
</dbReference>
<name>A0A0X8X4S1_9SPHI</name>
<dbReference type="RefSeq" id="WP_096354054.1">
    <property type="nucleotide sequence ID" value="NZ_AP017313.1"/>
</dbReference>
<gene>
    <name evidence="1" type="ORF">MgSA37_03845</name>
</gene>
<protein>
    <submittedName>
        <fullName evidence="1">Uncharacterized protein</fullName>
    </submittedName>
</protein>
<dbReference type="KEGG" id="mgot:MgSA37_03845"/>
<accession>A0A0X8X4S1</accession>
<dbReference type="AlphaFoldDB" id="A0A0X8X4S1"/>